<dbReference type="InterPro" id="IPR006179">
    <property type="entry name" value="5_nucleotidase/apyrase"/>
</dbReference>
<evidence type="ECO:0000313" key="2">
    <source>
        <dbReference type="EMBL" id="TMQ58594.1"/>
    </source>
</evidence>
<comment type="caution">
    <text evidence="2">The sequence shown here is derived from an EMBL/GenBank/DDBJ whole genome shotgun (WGS) entry which is preliminary data.</text>
</comment>
<sequence>MKFPNHFRVDSGDFFGTAGEQDSLKSAFMVHAMDRLGYDVVTLGEREFNFGQAFLLDTFKKTKIDVVSSNLFYADTKKPFVKPYVIRKMCSLRVAFFGLIGKDMRIRTLVSERALEVKDPFATAKALVPELRKKADIVVLLSHLGLTESQRLTLEVPGIDVMVFGHQPGLFREIAKTNGVINTRAGDRGQYIPGVHLVIEDGKISSYDGEVVGLDDKIPADDDMNHLVDAFNDELNRRFSNNPNANTPEVRPVSASGDHYLGEKNCRRCHEAEYQMYSSQAHAHAFETLTKNQRDSTPECLPCHVVGYGQAGGFASKQTTPDLVNVQCENCHGMGTKHPEKGDPTAVVGPDVCLTCHTHEQNPNFDYDEALTHIVHWHP</sequence>
<dbReference type="InterPro" id="IPR036280">
    <property type="entry name" value="Multihaem_cyt_sf"/>
</dbReference>
<dbReference type="Gene3D" id="3.60.21.10">
    <property type="match status" value="1"/>
</dbReference>
<dbReference type="SUPFAM" id="SSF48695">
    <property type="entry name" value="Multiheme cytochromes"/>
    <property type="match status" value="1"/>
</dbReference>
<organism evidence="2 3">
    <name type="scientific">Eiseniibacteriota bacterium</name>
    <dbReference type="NCBI Taxonomy" id="2212470"/>
    <lineage>
        <taxon>Bacteria</taxon>
        <taxon>Candidatus Eiseniibacteriota</taxon>
    </lineage>
</organism>
<dbReference type="AlphaFoldDB" id="A0A538T557"/>
<evidence type="ECO:0000313" key="3">
    <source>
        <dbReference type="Proteomes" id="UP000316852"/>
    </source>
</evidence>
<dbReference type="Gene3D" id="1.10.1130.10">
    <property type="entry name" value="Flavocytochrome C3, Chain A"/>
    <property type="match status" value="1"/>
</dbReference>
<dbReference type="GO" id="GO:0016787">
    <property type="term" value="F:hydrolase activity"/>
    <property type="evidence" value="ECO:0007669"/>
    <property type="project" value="InterPro"/>
</dbReference>
<evidence type="ECO:0000259" key="1">
    <source>
        <dbReference type="Pfam" id="PF13435"/>
    </source>
</evidence>
<reference evidence="2 3" key="1">
    <citation type="journal article" date="2019" name="Nat. Microbiol.">
        <title>Mediterranean grassland soil C-N compound turnover is dependent on rainfall and depth, and is mediated by genomically divergent microorganisms.</title>
        <authorList>
            <person name="Diamond S."/>
            <person name="Andeer P.F."/>
            <person name="Li Z."/>
            <person name="Crits-Christoph A."/>
            <person name="Burstein D."/>
            <person name="Anantharaman K."/>
            <person name="Lane K.R."/>
            <person name="Thomas B.C."/>
            <person name="Pan C."/>
            <person name="Northen T.R."/>
            <person name="Banfield J.F."/>
        </authorList>
    </citation>
    <scope>NUCLEOTIDE SEQUENCE [LARGE SCALE GENOMIC DNA]</scope>
    <source>
        <strain evidence="2">WS_6</strain>
    </source>
</reference>
<dbReference type="EMBL" id="VBOW01000032">
    <property type="protein sequence ID" value="TMQ58594.1"/>
    <property type="molecule type" value="Genomic_DNA"/>
</dbReference>
<dbReference type="InterPro" id="IPR029052">
    <property type="entry name" value="Metallo-depent_PP-like"/>
</dbReference>
<proteinExistence type="predicted"/>
<dbReference type="Pfam" id="PF13435">
    <property type="entry name" value="Cytochrome_C554"/>
    <property type="match status" value="1"/>
</dbReference>
<name>A0A538T557_UNCEI</name>
<dbReference type="PANTHER" id="PTHR11575:SF24">
    <property type="entry name" value="5'-NUCLEOTIDASE"/>
    <property type="match status" value="1"/>
</dbReference>
<feature type="domain" description="Cytochrome c-552/4" evidence="1">
    <location>
        <begin position="266"/>
        <end position="333"/>
    </location>
</feature>
<dbReference type="SUPFAM" id="SSF56300">
    <property type="entry name" value="Metallo-dependent phosphatases"/>
    <property type="match status" value="1"/>
</dbReference>
<gene>
    <name evidence="2" type="ORF">E6K76_07585</name>
</gene>
<dbReference type="PANTHER" id="PTHR11575">
    <property type="entry name" value="5'-NUCLEOTIDASE-RELATED"/>
    <property type="match status" value="1"/>
</dbReference>
<dbReference type="GO" id="GO:0009166">
    <property type="term" value="P:nucleotide catabolic process"/>
    <property type="evidence" value="ECO:0007669"/>
    <property type="project" value="InterPro"/>
</dbReference>
<dbReference type="InterPro" id="IPR023155">
    <property type="entry name" value="Cyt_c-552/4"/>
</dbReference>
<protein>
    <recommendedName>
        <fullName evidence="1">Cytochrome c-552/4 domain-containing protein</fullName>
    </recommendedName>
</protein>
<accession>A0A538T557</accession>
<dbReference type="Proteomes" id="UP000316852">
    <property type="component" value="Unassembled WGS sequence"/>
</dbReference>